<name>A0A4D9EP11_9SAUR</name>
<keyword evidence="1" id="KW-0675">Receptor</keyword>
<comment type="caution">
    <text evidence="1">The sequence shown here is derived from an EMBL/GenBank/DDBJ whole genome shotgun (WGS) entry which is preliminary data.</text>
</comment>
<dbReference type="AlphaFoldDB" id="A0A4D9EP11"/>
<evidence type="ECO:0000313" key="2">
    <source>
        <dbReference type="Proteomes" id="UP000297703"/>
    </source>
</evidence>
<organism evidence="1 2">
    <name type="scientific">Platysternon megacephalum</name>
    <name type="common">big-headed turtle</name>
    <dbReference type="NCBI Taxonomy" id="55544"/>
    <lineage>
        <taxon>Eukaryota</taxon>
        <taxon>Metazoa</taxon>
        <taxon>Chordata</taxon>
        <taxon>Craniata</taxon>
        <taxon>Vertebrata</taxon>
        <taxon>Euteleostomi</taxon>
        <taxon>Archelosauria</taxon>
        <taxon>Testudinata</taxon>
        <taxon>Testudines</taxon>
        <taxon>Cryptodira</taxon>
        <taxon>Durocryptodira</taxon>
        <taxon>Testudinoidea</taxon>
        <taxon>Platysternidae</taxon>
        <taxon>Platysternon</taxon>
    </lineage>
</organism>
<gene>
    <name evidence="1" type="ORF">DR999_PMT06943</name>
</gene>
<proteinExistence type="predicted"/>
<dbReference type="Proteomes" id="UP000297703">
    <property type="component" value="Unassembled WGS sequence"/>
</dbReference>
<sequence>MSISYTNFISISLAPGDLKYGRNLQCCGSDEHRKENLFLCLSISEYHIQPSLRTLESTKAGTLEHLSLIEQRQTSPHLRSPGGICSWTHLLGMHTALFFTNLVLRIIMLKHLTVYTQLNRLRRSIMVS</sequence>
<reference evidence="1 2" key="1">
    <citation type="submission" date="2019-04" db="EMBL/GenBank/DDBJ databases">
        <title>Draft genome of the big-headed turtle Platysternon megacephalum.</title>
        <authorList>
            <person name="Gong S."/>
        </authorList>
    </citation>
    <scope>NUCLEOTIDE SEQUENCE [LARGE SCALE GENOMIC DNA]</scope>
    <source>
        <strain evidence="1">DO16091913</strain>
        <tissue evidence="1">Muscle</tissue>
    </source>
</reference>
<keyword evidence="2" id="KW-1185">Reference proteome</keyword>
<evidence type="ECO:0000313" key="1">
    <source>
        <dbReference type="EMBL" id="TFK09903.1"/>
    </source>
</evidence>
<protein>
    <submittedName>
        <fullName evidence="1">Insulin receptor substrate 2</fullName>
    </submittedName>
</protein>
<accession>A0A4D9EP11</accession>
<reference evidence="1 2" key="2">
    <citation type="submission" date="2019-04" db="EMBL/GenBank/DDBJ databases">
        <title>The genome sequence of big-headed turtle.</title>
        <authorList>
            <person name="Gong S."/>
        </authorList>
    </citation>
    <scope>NUCLEOTIDE SEQUENCE [LARGE SCALE GENOMIC DNA]</scope>
    <source>
        <strain evidence="1">DO16091913</strain>
        <tissue evidence="1">Muscle</tissue>
    </source>
</reference>
<dbReference type="EMBL" id="QXTE01000047">
    <property type="protein sequence ID" value="TFK09903.1"/>
    <property type="molecule type" value="Genomic_DNA"/>
</dbReference>